<feature type="compositionally biased region" description="Basic residues" evidence="1">
    <location>
        <begin position="283"/>
        <end position="296"/>
    </location>
</feature>
<dbReference type="EMBL" id="HE580268">
    <property type="protein sequence ID" value="CCD23456.1"/>
    <property type="molecule type" value="Genomic_DNA"/>
</dbReference>
<dbReference type="KEGG" id="ndi:NDAI_0B04220"/>
<proteinExistence type="predicted"/>
<accession>G0W6P5</accession>
<feature type="region of interest" description="Disordered" evidence="1">
    <location>
        <begin position="184"/>
        <end position="236"/>
    </location>
</feature>
<dbReference type="OMA" id="FANNEVP"/>
<evidence type="ECO:0000256" key="1">
    <source>
        <dbReference type="SAM" id="MobiDB-lite"/>
    </source>
</evidence>
<dbReference type="CDD" id="cd07440">
    <property type="entry name" value="RGS"/>
    <property type="match status" value="1"/>
</dbReference>
<gene>
    <name evidence="3" type="primary">NDAI0B04220</name>
    <name evidence="3" type="ordered locus">NDAI_0B04220</name>
</gene>
<dbReference type="InterPro" id="IPR044926">
    <property type="entry name" value="RGS_subdomain_2"/>
</dbReference>
<dbReference type="Proteomes" id="UP000000689">
    <property type="component" value="Chromosome 2"/>
</dbReference>
<dbReference type="InterPro" id="IPR016137">
    <property type="entry name" value="RGS"/>
</dbReference>
<evidence type="ECO:0000259" key="2">
    <source>
        <dbReference type="PROSITE" id="PS50132"/>
    </source>
</evidence>
<dbReference type="STRING" id="1071378.G0W6P5"/>
<protein>
    <recommendedName>
        <fullName evidence="2">RGS domain-containing protein</fullName>
    </recommendedName>
</protein>
<feature type="domain" description="RGS" evidence="2">
    <location>
        <begin position="44"/>
        <end position="161"/>
    </location>
</feature>
<feature type="compositionally biased region" description="Polar residues" evidence="1">
    <location>
        <begin position="213"/>
        <end position="222"/>
    </location>
</feature>
<feature type="compositionally biased region" description="Low complexity" evidence="1">
    <location>
        <begin position="223"/>
        <end position="232"/>
    </location>
</feature>
<dbReference type="SUPFAM" id="SSF48097">
    <property type="entry name" value="Regulator of G-protein signaling, RGS"/>
    <property type="match status" value="1"/>
</dbReference>
<dbReference type="RefSeq" id="XP_003668699.1">
    <property type="nucleotide sequence ID" value="XM_003668651.1"/>
</dbReference>
<dbReference type="AlphaFoldDB" id="G0W6P5"/>
<dbReference type="PROSITE" id="PS50132">
    <property type="entry name" value="RGS"/>
    <property type="match status" value="1"/>
</dbReference>
<organism evidence="3 4">
    <name type="scientific">Naumovozyma dairenensis (strain ATCC 10597 / BCRC 20456 / CBS 421 / NBRC 0211 / NRRL Y-12639)</name>
    <name type="common">Saccharomyces dairenensis</name>
    <dbReference type="NCBI Taxonomy" id="1071378"/>
    <lineage>
        <taxon>Eukaryota</taxon>
        <taxon>Fungi</taxon>
        <taxon>Dikarya</taxon>
        <taxon>Ascomycota</taxon>
        <taxon>Saccharomycotina</taxon>
        <taxon>Saccharomycetes</taxon>
        <taxon>Saccharomycetales</taxon>
        <taxon>Saccharomycetaceae</taxon>
        <taxon>Naumovozyma</taxon>
    </lineage>
</organism>
<dbReference type="InterPro" id="IPR036305">
    <property type="entry name" value="RGS_sf"/>
</dbReference>
<dbReference type="Pfam" id="PF00615">
    <property type="entry name" value="RGS"/>
    <property type="match status" value="1"/>
</dbReference>
<dbReference type="eggNOG" id="KOG3589">
    <property type="taxonomic scope" value="Eukaryota"/>
</dbReference>
<dbReference type="OrthoDB" id="10266999at2759"/>
<feature type="compositionally biased region" description="Polar residues" evidence="1">
    <location>
        <begin position="264"/>
        <end position="273"/>
    </location>
</feature>
<feature type="region of interest" description="Disordered" evidence="1">
    <location>
        <begin position="250"/>
        <end position="296"/>
    </location>
</feature>
<dbReference type="GeneID" id="11498552"/>
<dbReference type="HOGENOM" id="CLU_940368_0_0_1"/>
<name>G0W6P5_NAUDC</name>
<keyword evidence="4" id="KW-1185">Reference proteome</keyword>
<reference evidence="3 4" key="1">
    <citation type="journal article" date="2011" name="Proc. Natl. Acad. Sci. U.S.A.">
        <title>Evolutionary erosion of yeast sex chromosomes by mating-type switching accidents.</title>
        <authorList>
            <person name="Gordon J.L."/>
            <person name="Armisen D."/>
            <person name="Proux-Wera E."/>
            <person name="Oheigeartaigh S.S."/>
            <person name="Byrne K.P."/>
            <person name="Wolfe K.H."/>
        </authorList>
    </citation>
    <scope>NUCLEOTIDE SEQUENCE [LARGE SCALE GENOMIC DNA]</scope>
    <source>
        <strain evidence="4">ATCC 10597 / BCRC 20456 / CBS 421 / NBRC 0211 / NRRL Y-12639</strain>
    </source>
</reference>
<evidence type="ECO:0000313" key="4">
    <source>
        <dbReference type="Proteomes" id="UP000000689"/>
    </source>
</evidence>
<feature type="compositionally biased region" description="Basic and acidic residues" evidence="1">
    <location>
        <begin position="185"/>
        <end position="197"/>
    </location>
</feature>
<sequence length="296" mass="34201">MPFTATTPTLNDILSEMDDADGKIASINVASNSSIRYPYTLEEFYKYLINCHCNENLEFLLATKKFLIPKRQRSSAPASSTEEREQQRQSYIEKFDLNAWNEEVYDQFIDPESPLECNFPQNIKSMFEKCYRDNSIPKQCQILTARQHAATLLLDPYRKFLSYVNTSPIYNNSFTSSEQAITNIHEGDSPDDERSLYSDDSSGDQHGSRHQHNNNNNHDIWTSSSELQRSSSLGTPIECEKKKRGIREIRSKNIGVNLRKSKTYEPQPSSPSRNKFLDSSKRFFSKMKFKSKRNAQ</sequence>
<evidence type="ECO:0000313" key="3">
    <source>
        <dbReference type="EMBL" id="CCD23456.1"/>
    </source>
</evidence>
<dbReference type="Gene3D" id="1.10.167.10">
    <property type="entry name" value="Regulator of G-protein Signalling 4, domain 2"/>
    <property type="match status" value="1"/>
</dbReference>